<keyword evidence="2" id="KW-1185">Reference proteome</keyword>
<evidence type="ECO:0000313" key="2">
    <source>
        <dbReference type="Proteomes" id="UP000092461"/>
    </source>
</evidence>
<organism evidence="1 2">
    <name type="scientific">Lutzomyia longipalpis</name>
    <name type="common">Sand fly</name>
    <dbReference type="NCBI Taxonomy" id="7200"/>
    <lineage>
        <taxon>Eukaryota</taxon>
        <taxon>Metazoa</taxon>
        <taxon>Ecdysozoa</taxon>
        <taxon>Arthropoda</taxon>
        <taxon>Hexapoda</taxon>
        <taxon>Insecta</taxon>
        <taxon>Pterygota</taxon>
        <taxon>Neoptera</taxon>
        <taxon>Endopterygota</taxon>
        <taxon>Diptera</taxon>
        <taxon>Nematocera</taxon>
        <taxon>Psychodoidea</taxon>
        <taxon>Psychodidae</taxon>
        <taxon>Lutzomyia</taxon>
        <taxon>Lutzomyia</taxon>
    </lineage>
</organism>
<name>A0A1B0GLF0_LUTLO</name>
<dbReference type="AlphaFoldDB" id="A0A1B0GLF0"/>
<protein>
    <submittedName>
        <fullName evidence="1">Uncharacterized protein</fullName>
    </submittedName>
</protein>
<sequence length="47" mass="5709">MMIPRQDIQILQLLNNPKWNWLMKQIQRGRQSHCFVPLHTQIHGIVF</sequence>
<reference evidence="1" key="1">
    <citation type="submission" date="2020-05" db="UniProtKB">
        <authorList>
            <consortium name="EnsemblMetazoa"/>
        </authorList>
    </citation>
    <scope>IDENTIFICATION</scope>
    <source>
        <strain evidence="1">Jacobina</strain>
    </source>
</reference>
<evidence type="ECO:0000313" key="1">
    <source>
        <dbReference type="EnsemblMetazoa" id="LLOJ009936-PA"/>
    </source>
</evidence>
<dbReference type="EMBL" id="AJWK01034820">
    <property type="status" value="NOT_ANNOTATED_CDS"/>
    <property type="molecule type" value="Genomic_DNA"/>
</dbReference>
<dbReference type="VEuPathDB" id="VectorBase:LLOJ009936"/>
<dbReference type="EnsemblMetazoa" id="LLOJ009936-RA">
    <property type="protein sequence ID" value="LLOJ009936-PA"/>
    <property type="gene ID" value="LLOJ009936"/>
</dbReference>
<proteinExistence type="predicted"/>
<dbReference type="Proteomes" id="UP000092461">
    <property type="component" value="Unassembled WGS sequence"/>
</dbReference>
<accession>A0A1B0GLF0</accession>